<keyword evidence="2 4" id="KW-0472">Membrane</keyword>
<dbReference type="PANTHER" id="PTHR47234">
    <property type="match status" value="1"/>
</dbReference>
<dbReference type="SUPFAM" id="SSF56935">
    <property type="entry name" value="Porins"/>
    <property type="match status" value="1"/>
</dbReference>
<reference evidence="9" key="1">
    <citation type="journal article" date="2019" name="Int. J. Syst. Evol. Microbiol.">
        <title>The Global Catalogue of Microorganisms (GCM) 10K type strain sequencing project: providing services to taxonomists for standard genome sequencing and annotation.</title>
        <authorList>
            <consortium name="The Broad Institute Genomics Platform"/>
            <consortium name="The Broad Institute Genome Sequencing Center for Infectious Disease"/>
            <person name="Wu L."/>
            <person name="Ma J."/>
        </authorList>
    </citation>
    <scope>NUCLEOTIDE SEQUENCE [LARGE SCALE GENOMIC DNA]</scope>
    <source>
        <strain evidence="9">JCM 19212</strain>
    </source>
</reference>
<evidence type="ECO:0000256" key="2">
    <source>
        <dbReference type="ARBA" id="ARBA00023136"/>
    </source>
</evidence>
<feature type="signal peptide" evidence="5">
    <location>
        <begin position="1"/>
        <end position="27"/>
    </location>
</feature>
<evidence type="ECO:0000256" key="3">
    <source>
        <dbReference type="ARBA" id="ARBA00023237"/>
    </source>
</evidence>
<dbReference type="RefSeq" id="WP_158983761.1">
    <property type="nucleotide sequence ID" value="NZ_BAABKY010000006.1"/>
</dbReference>
<name>A0ABP9LQ59_9GAMM</name>
<accession>A0ABP9LQ59</accession>
<dbReference type="PANTHER" id="PTHR47234:SF3">
    <property type="entry name" value="SECRETIN_TONB SHORT N-TERMINAL DOMAIN-CONTAINING PROTEIN"/>
    <property type="match status" value="1"/>
</dbReference>
<dbReference type="InterPro" id="IPR037066">
    <property type="entry name" value="Plug_dom_sf"/>
</dbReference>
<evidence type="ECO:0000256" key="1">
    <source>
        <dbReference type="ARBA" id="ARBA00004442"/>
    </source>
</evidence>
<dbReference type="Proteomes" id="UP001501083">
    <property type="component" value="Unassembled WGS sequence"/>
</dbReference>
<dbReference type="InterPro" id="IPR036942">
    <property type="entry name" value="Beta-barrel_TonB_sf"/>
</dbReference>
<feature type="domain" description="TonB-dependent receptor-like beta-barrel" evidence="6">
    <location>
        <begin position="385"/>
        <end position="837"/>
    </location>
</feature>
<dbReference type="Pfam" id="PF00593">
    <property type="entry name" value="TonB_dep_Rec_b-barrel"/>
    <property type="match status" value="1"/>
</dbReference>
<evidence type="ECO:0000313" key="8">
    <source>
        <dbReference type="EMBL" id="GAA5083155.1"/>
    </source>
</evidence>
<dbReference type="Gene3D" id="2.170.130.10">
    <property type="entry name" value="TonB-dependent receptor, plug domain"/>
    <property type="match status" value="1"/>
</dbReference>
<keyword evidence="9" id="KW-1185">Reference proteome</keyword>
<dbReference type="InterPro" id="IPR012910">
    <property type="entry name" value="Plug_dom"/>
</dbReference>
<gene>
    <name evidence="8" type="ORF">GCM10025759_35760</name>
</gene>
<keyword evidence="3" id="KW-0998">Cell outer membrane</keyword>
<evidence type="ECO:0000313" key="9">
    <source>
        <dbReference type="Proteomes" id="UP001501083"/>
    </source>
</evidence>
<keyword evidence="8" id="KW-0675">Receptor</keyword>
<evidence type="ECO:0000259" key="7">
    <source>
        <dbReference type="Pfam" id="PF07715"/>
    </source>
</evidence>
<proteinExistence type="inferred from homology"/>
<dbReference type="InterPro" id="IPR000531">
    <property type="entry name" value="Beta-barrel_TonB"/>
</dbReference>
<comment type="caution">
    <text evidence="8">The sequence shown here is derived from an EMBL/GenBank/DDBJ whole genome shotgun (WGS) entry which is preliminary data.</text>
</comment>
<feature type="chain" id="PRO_5046025170" evidence="5">
    <location>
        <begin position="28"/>
        <end position="878"/>
    </location>
</feature>
<dbReference type="Pfam" id="PF07715">
    <property type="entry name" value="Plug"/>
    <property type="match status" value="1"/>
</dbReference>
<dbReference type="EMBL" id="BAABKY010000006">
    <property type="protein sequence ID" value="GAA5083155.1"/>
    <property type="molecule type" value="Genomic_DNA"/>
</dbReference>
<evidence type="ECO:0000259" key="6">
    <source>
        <dbReference type="Pfam" id="PF00593"/>
    </source>
</evidence>
<comment type="similarity">
    <text evidence="4">Belongs to the TonB-dependent receptor family.</text>
</comment>
<dbReference type="Gene3D" id="2.40.170.20">
    <property type="entry name" value="TonB-dependent receptor, beta-barrel domain"/>
    <property type="match status" value="1"/>
</dbReference>
<sequence>MLAATRNRLTLAVAAALISTAALPVMAQDGPQATPAQTPAPSAQPARQDAVELDKLVVTGTRVQGRSPTESLSPVDVFRPADLEKQASADFTDQLATIAPSFNTQRFPIADGTAFVRPANLRNLPPDQTLVLINGKRRHRSALVNLQVEPFGTVNQGSQAVDYSLIPSAAIQRVEVLRDGSSAQYGSDAIAGVINVLLNDYDDGVRIEGQYGSTYEGDGDKWRSSFNFGTGLGDAGFFNMTVEYFDSNHTSRGIPRADAAAVGAAVGSGLVPFEGLGQRWGDPDGNGLRSFFNAEYPINDAVSLYGFGSYADTEYESSFFYRTPVGVAGVAPRGTLFVDADGNGVADPVAQSIVDDIRAQGLNPADFLTANAASPSGFIALNPIYVLFPGGYTPTFGATVDDYEGVFGAKGETGAGLRWDVSLRQGENEMVYTMTNSINPSLGRLSPTSFEPGHLIQLERGANADFAWPWQNDVFASPVNIAFGGEWREETYKIGTGDAASYTAGPTGALFGVGSDGFQGDSPEASGDFSQYSRAAYLDVEADLIERWTVGVAGRYEDSSAFDSTFDWKVSTRFEFTDAFAMRATVNTGFRTPTPGQLNTLDVTTTADSTGTLVPLGTFPVNSEAAIALGAQPLDAEESFAYSAGMVYAPNDVFTLTLDYYNIEVDDRIALQTINVADGSPEQQALIDAGVPGAELLRQVSYFVNGFDSTVQGVDLVATYRADFASWGTGVFDFRHSYNKQEVDSVAVIPGTATPVIDAERVADLENQLPNNRSVITFDWRSPWNVNFTARANYYDSWEDFTFGEKGEFGSEWLFDLAVSFSLYQDKLHITVGGNNIFDNYPDKETNSTLNFLGAQYPLSSPFGFNGGEWYVKASYEF</sequence>
<protein>
    <submittedName>
        <fullName evidence="8">TonB-dependent receptor</fullName>
    </submittedName>
</protein>
<evidence type="ECO:0000256" key="5">
    <source>
        <dbReference type="SAM" id="SignalP"/>
    </source>
</evidence>
<feature type="domain" description="TonB-dependent receptor plug" evidence="7">
    <location>
        <begin position="70"/>
        <end position="193"/>
    </location>
</feature>
<keyword evidence="4" id="KW-0798">TonB box</keyword>
<organism evidence="8 9">
    <name type="scientific">Lysobacter panacisoli</name>
    <dbReference type="NCBI Taxonomy" id="1255263"/>
    <lineage>
        <taxon>Bacteria</taxon>
        <taxon>Pseudomonadati</taxon>
        <taxon>Pseudomonadota</taxon>
        <taxon>Gammaproteobacteria</taxon>
        <taxon>Lysobacterales</taxon>
        <taxon>Lysobacteraceae</taxon>
        <taxon>Lysobacter</taxon>
    </lineage>
</organism>
<comment type="subcellular location">
    <subcellularLocation>
        <location evidence="1 4">Cell outer membrane</location>
    </subcellularLocation>
</comment>
<evidence type="ECO:0000256" key="4">
    <source>
        <dbReference type="RuleBase" id="RU003357"/>
    </source>
</evidence>
<keyword evidence="5" id="KW-0732">Signal</keyword>